<keyword evidence="7" id="KW-1185">Reference proteome</keyword>
<organism evidence="6 7">
    <name type="scientific">Mycena belliarum</name>
    <dbReference type="NCBI Taxonomy" id="1033014"/>
    <lineage>
        <taxon>Eukaryota</taxon>
        <taxon>Fungi</taxon>
        <taxon>Dikarya</taxon>
        <taxon>Basidiomycota</taxon>
        <taxon>Agaricomycotina</taxon>
        <taxon>Agaricomycetes</taxon>
        <taxon>Agaricomycetidae</taxon>
        <taxon>Agaricales</taxon>
        <taxon>Marasmiineae</taxon>
        <taxon>Mycenaceae</taxon>
        <taxon>Mycena</taxon>
    </lineage>
</organism>
<dbReference type="PANTHER" id="PTHR40465:SF1">
    <property type="entry name" value="DUF6534 DOMAIN-CONTAINING PROTEIN"/>
    <property type="match status" value="1"/>
</dbReference>
<feature type="transmembrane region" description="Helical" evidence="4">
    <location>
        <begin position="205"/>
        <end position="225"/>
    </location>
</feature>
<dbReference type="GO" id="GO:0003677">
    <property type="term" value="F:DNA binding"/>
    <property type="evidence" value="ECO:0007669"/>
    <property type="project" value="InterPro"/>
</dbReference>
<protein>
    <recommendedName>
        <fullName evidence="5">DUF6534 domain-containing protein</fullName>
    </recommendedName>
</protein>
<evidence type="ECO:0000259" key="5">
    <source>
        <dbReference type="Pfam" id="PF20152"/>
    </source>
</evidence>
<keyword evidence="3" id="KW-0539">Nucleus</keyword>
<feature type="transmembrane region" description="Helical" evidence="4">
    <location>
        <begin position="15"/>
        <end position="39"/>
    </location>
</feature>
<dbReference type="Pfam" id="PF20152">
    <property type="entry name" value="DUF6534"/>
    <property type="match status" value="1"/>
</dbReference>
<dbReference type="GO" id="GO:0003700">
    <property type="term" value="F:DNA-binding transcription factor activity"/>
    <property type="evidence" value="ECO:0007669"/>
    <property type="project" value="InterPro"/>
</dbReference>
<feature type="transmembrane region" description="Helical" evidence="4">
    <location>
        <begin position="93"/>
        <end position="115"/>
    </location>
</feature>
<dbReference type="PROSITE" id="PS00032">
    <property type="entry name" value="ANTENNAPEDIA"/>
    <property type="match status" value="1"/>
</dbReference>
<evidence type="ECO:0000313" key="6">
    <source>
        <dbReference type="EMBL" id="KAJ7080735.1"/>
    </source>
</evidence>
<gene>
    <name evidence="6" type="ORF">B0H15DRAFT_953339</name>
</gene>
<name>A0AAD6TX45_9AGAR</name>
<feature type="transmembrane region" description="Helical" evidence="4">
    <location>
        <begin position="165"/>
        <end position="185"/>
    </location>
</feature>
<feature type="transmembrane region" description="Helical" evidence="4">
    <location>
        <begin position="51"/>
        <end position="73"/>
    </location>
</feature>
<comment type="subcellular location">
    <subcellularLocation>
        <location evidence="1">Nucleus</location>
    </subcellularLocation>
</comment>
<proteinExistence type="predicted"/>
<dbReference type="PANTHER" id="PTHR40465">
    <property type="entry name" value="CHROMOSOME 1, WHOLE GENOME SHOTGUN SEQUENCE"/>
    <property type="match status" value="1"/>
</dbReference>
<dbReference type="AlphaFoldDB" id="A0AAD6TX45"/>
<feature type="domain" description="DUF6534" evidence="5">
    <location>
        <begin position="170"/>
        <end position="236"/>
    </location>
</feature>
<dbReference type="Proteomes" id="UP001222325">
    <property type="component" value="Unassembled WGS sequence"/>
</dbReference>
<feature type="transmembrane region" description="Helical" evidence="4">
    <location>
        <begin position="122"/>
        <end position="145"/>
    </location>
</feature>
<evidence type="ECO:0000313" key="7">
    <source>
        <dbReference type="Proteomes" id="UP001222325"/>
    </source>
</evidence>
<comment type="caution">
    <text evidence="6">The sequence shown here is derived from an EMBL/GenBank/DDBJ whole genome shotgun (WGS) entry which is preliminary data.</text>
</comment>
<keyword evidence="2" id="KW-0217">Developmental protein</keyword>
<keyword evidence="4" id="KW-1133">Transmembrane helix</keyword>
<reference evidence="6" key="1">
    <citation type="submission" date="2023-03" db="EMBL/GenBank/DDBJ databases">
        <title>Massive genome expansion in bonnet fungi (Mycena s.s.) driven by repeated elements and novel gene families across ecological guilds.</title>
        <authorList>
            <consortium name="Lawrence Berkeley National Laboratory"/>
            <person name="Harder C.B."/>
            <person name="Miyauchi S."/>
            <person name="Viragh M."/>
            <person name="Kuo A."/>
            <person name="Thoen E."/>
            <person name="Andreopoulos B."/>
            <person name="Lu D."/>
            <person name="Skrede I."/>
            <person name="Drula E."/>
            <person name="Henrissat B."/>
            <person name="Morin E."/>
            <person name="Kohler A."/>
            <person name="Barry K."/>
            <person name="LaButti K."/>
            <person name="Morin E."/>
            <person name="Salamov A."/>
            <person name="Lipzen A."/>
            <person name="Mereny Z."/>
            <person name="Hegedus B."/>
            <person name="Baldrian P."/>
            <person name="Stursova M."/>
            <person name="Weitz H."/>
            <person name="Taylor A."/>
            <person name="Grigoriev I.V."/>
            <person name="Nagy L.G."/>
            <person name="Martin F."/>
            <person name="Kauserud H."/>
        </authorList>
    </citation>
    <scope>NUCLEOTIDE SEQUENCE</scope>
    <source>
        <strain evidence="6">CBHHK173m</strain>
    </source>
</reference>
<keyword evidence="4" id="KW-0812">Transmembrane</keyword>
<dbReference type="InterPro" id="IPR045339">
    <property type="entry name" value="DUF6534"/>
</dbReference>
<dbReference type="EMBL" id="JARJCN010000053">
    <property type="protein sequence ID" value="KAJ7080735.1"/>
    <property type="molecule type" value="Genomic_DNA"/>
</dbReference>
<evidence type="ECO:0000256" key="1">
    <source>
        <dbReference type="ARBA" id="ARBA00004123"/>
    </source>
</evidence>
<sequence>MPPTQSNSFVVDGTLGALLIGVLVSYVLFGVTTIQLYLYRTRFPKDSLRMKLLVAVVWFCELGHIICIGHMAYTMVITNYAHPERLANIPKSLGLSSLFNAVIAPCVQVFFALRIYRLSKLLYIPIVAGTLSLLYSLATVALVVIGLEFSPFTRYLDRWGWLMDTAWGIAAANDVIIAATLVFWLGRRRETRSSNDTTTAVVDKLIAWTIVIWIAWYMVTTRLYANTFLASLNSRATLRTTMTTLPPSPSFALSPTTSYPVYPWMQTAPPGELAEMAFASRITTTRYSTLSISKTIR</sequence>
<dbReference type="GO" id="GO:0005634">
    <property type="term" value="C:nucleus"/>
    <property type="evidence" value="ECO:0007669"/>
    <property type="project" value="UniProtKB-SubCell"/>
</dbReference>
<evidence type="ECO:0000256" key="3">
    <source>
        <dbReference type="ARBA" id="ARBA00023242"/>
    </source>
</evidence>
<accession>A0AAD6TX45</accession>
<evidence type="ECO:0000256" key="4">
    <source>
        <dbReference type="SAM" id="Phobius"/>
    </source>
</evidence>
<keyword evidence="4" id="KW-0472">Membrane</keyword>
<dbReference type="InterPro" id="IPR001827">
    <property type="entry name" value="Homeobox_Antennapedia_CS"/>
</dbReference>
<evidence type="ECO:0000256" key="2">
    <source>
        <dbReference type="ARBA" id="ARBA00022473"/>
    </source>
</evidence>